<keyword evidence="3" id="KW-1185">Reference proteome</keyword>
<dbReference type="EMBL" id="JAANIU010004149">
    <property type="protein sequence ID" value="KAG1557066.1"/>
    <property type="molecule type" value="Genomic_DNA"/>
</dbReference>
<gene>
    <name evidence="2" type="ORF">G6F50_012647</name>
</gene>
<comment type="caution">
    <text evidence="2">The sequence shown here is derived from an EMBL/GenBank/DDBJ whole genome shotgun (WGS) entry which is preliminary data.</text>
</comment>
<name>A0A9P6YQP5_9FUNG</name>
<proteinExistence type="predicted"/>
<organism evidence="2 3">
    <name type="scientific">Rhizopus delemar</name>
    <dbReference type="NCBI Taxonomy" id="936053"/>
    <lineage>
        <taxon>Eukaryota</taxon>
        <taxon>Fungi</taxon>
        <taxon>Fungi incertae sedis</taxon>
        <taxon>Mucoromycota</taxon>
        <taxon>Mucoromycotina</taxon>
        <taxon>Mucoromycetes</taxon>
        <taxon>Mucorales</taxon>
        <taxon>Mucorineae</taxon>
        <taxon>Rhizopodaceae</taxon>
        <taxon>Rhizopus</taxon>
    </lineage>
</organism>
<sequence length="555" mass="60339">MALRLPGLDLVGKQQVVRALALAKQQPVPVLACMRGLAQQAAQAGDAGAVADQHHRRGRHPMETGIAMHAGHDAGADRRMQRQPARAQPDATGGVMHQPDHQLHLAVVRGGGDRVLAAGQHRQPGQPQAGILHGQRGIGLRQLAFAGQRQQRAWRAVNQQRLQRIQSMRLQHGTRMPRAVAGRDMQDVTGLPLHIGRCGKTDTPDRAADAARVEAVAAEQAPIVHPRRRRQHTVIGGDAGQCTQLQLPLAQGRHRGGIDIDAREQRTCTVAGQPAIDLAAEAAVVRILAIPQREQAELQPRQVRCLREQQACRASGRIRRFTVAEGAQHEQRLRCGLQLRGIDARQRQHLHRATGRLQLRGRTPCELFGQAALAGMHPQPRRAMAIGGGWHRQRLAQPACRALAAAALQVQHPAGDEAQAPAQAAEHHHHAPGQAEVAARVQREHAGGQLAARALAIVGAGIEHRAAGRVQLQQIMRAIVVTTTLRWITGHHPHVERLARFFRQAQVDEAGAHAGQGIQRGFDAFQDQRGIDGHRMLGRRRDAQHAVGRAAVPVE</sequence>
<feature type="region of interest" description="Disordered" evidence="1">
    <location>
        <begin position="411"/>
        <end position="443"/>
    </location>
</feature>
<evidence type="ECO:0000313" key="3">
    <source>
        <dbReference type="Proteomes" id="UP000740926"/>
    </source>
</evidence>
<accession>A0A9P6YQP5</accession>
<evidence type="ECO:0000256" key="1">
    <source>
        <dbReference type="SAM" id="MobiDB-lite"/>
    </source>
</evidence>
<reference evidence="2 3" key="1">
    <citation type="journal article" date="2020" name="Microb. Genom.">
        <title>Genetic diversity of clinical and environmental Mucorales isolates obtained from an investigation of mucormycosis cases among solid organ transplant recipients.</title>
        <authorList>
            <person name="Nguyen M.H."/>
            <person name="Kaul D."/>
            <person name="Muto C."/>
            <person name="Cheng S.J."/>
            <person name="Richter R.A."/>
            <person name="Bruno V.M."/>
            <person name="Liu G."/>
            <person name="Beyhan S."/>
            <person name="Sundermann A.J."/>
            <person name="Mounaud S."/>
            <person name="Pasculle A.W."/>
            <person name="Nierman W.C."/>
            <person name="Driscoll E."/>
            <person name="Cumbie R."/>
            <person name="Clancy C.J."/>
            <person name="Dupont C.L."/>
        </authorList>
    </citation>
    <scope>NUCLEOTIDE SEQUENCE [LARGE SCALE GENOMIC DNA]</scope>
    <source>
        <strain evidence="2 3">GL24</strain>
    </source>
</reference>
<dbReference type="Proteomes" id="UP000740926">
    <property type="component" value="Unassembled WGS sequence"/>
</dbReference>
<dbReference type="AlphaFoldDB" id="A0A9P6YQP5"/>
<evidence type="ECO:0000313" key="2">
    <source>
        <dbReference type="EMBL" id="KAG1557066.1"/>
    </source>
</evidence>
<protein>
    <submittedName>
        <fullName evidence="2">Uncharacterized protein</fullName>
    </submittedName>
</protein>